<organism evidence="2 3">
    <name type="scientific">Rhizoctonia solani</name>
    <dbReference type="NCBI Taxonomy" id="456999"/>
    <lineage>
        <taxon>Eukaryota</taxon>
        <taxon>Fungi</taxon>
        <taxon>Dikarya</taxon>
        <taxon>Basidiomycota</taxon>
        <taxon>Agaricomycotina</taxon>
        <taxon>Agaricomycetes</taxon>
        <taxon>Cantharellales</taxon>
        <taxon>Ceratobasidiaceae</taxon>
        <taxon>Rhizoctonia</taxon>
    </lineage>
</organism>
<comment type="caution">
    <text evidence="2">The sequence shown here is derived from an EMBL/GenBank/DDBJ whole genome shotgun (WGS) entry which is preliminary data.</text>
</comment>
<evidence type="ECO:0000313" key="3">
    <source>
        <dbReference type="Proteomes" id="UP000663850"/>
    </source>
</evidence>
<dbReference type="AlphaFoldDB" id="A0A8H3CU86"/>
<feature type="compositionally biased region" description="Polar residues" evidence="1">
    <location>
        <begin position="52"/>
        <end position="67"/>
    </location>
</feature>
<dbReference type="EMBL" id="CAJMWZ010004930">
    <property type="protein sequence ID" value="CAE6497408.1"/>
    <property type="molecule type" value="Genomic_DNA"/>
</dbReference>
<protein>
    <submittedName>
        <fullName evidence="2">Uncharacterized protein</fullName>
    </submittedName>
</protein>
<accession>A0A8H3CU86</accession>
<evidence type="ECO:0000256" key="1">
    <source>
        <dbReference type="SAM" id="MobiDB-lite"/>
    </source>
</evidence>
<feature type="non-terminal residue" evidence="2">
    <location>
        <position position="1"/>
    </location>
</feature>
<dbReference type="Proteomes" id="UP000663850">
    <property type="component" value="Unassembled WGS sequence"/>
</dbReference>
<sequence length="305" mass="33706">MGASPVENDHDLRLAMGPESGVRLWLPFSSHKQKPSLSSVFLLMLHRTASGNSIGQERPRPSTSSVTGPEIHRVTGALNSLVDTPRQERSSYQDFEYRDGPSHQHQTIQRLINPSHNCQNQLSLNNHCAGTLVSPGQAYLIESIFSLALPSDSPNGEFWSPQRSGLMELSTLDDSDEPDALEDVQGAVVGFLSLDRNVESNSIAFILQVSATWISCFAYEPLRIVHLVRNYTFQVHVLGEEIRHLLSLTADVANGATQSAEYNPAESPSFSETEAIFQQRLTEAGTRVESTRSLDRQYATKAMLL</sequence>
<evidence type="ECO:0000313" key="2">
    <source>
        <dbReference type="EMBL" id="CAE6497408.1"/>
    </source>
</evidence>
<proteinExistence type="predicted"/>
<reference evidence="2" key="1">
    <citation type="submission" date="2021-01" db="EMBL/GenBank/DDBJ databases">
        <authorList>
            <person name="Kaushik A."/>
        </authorList>
    </citation>
    <scope>NUCLEOTIDE SEQUENCE</scope>
    <source>
        <strain evidence="2">Type strain: AG8-Rh-89/</strain>
    </source>
</reference>
<gene>
    <name evidence="2" type="ORF">RDB_LOCUS91201</name>
</gene>
<name>A0A8H3CU86_9AGAM</name>
<feature type="region of interest" description="Disordered" evidence="1">
    <location>
        <begin position="52"/>
        <end position="90"/>
    </location>
</feature>